<dbReference type="SUPFAM" id="SSF51905">
    <property type="entry name" value="FAD/NAD(P)-binding domain"/>
    <property type="match status" value="1"/>
</dbReference>
<comment type="caution">
    <text evidence="3">The sequence shown here is derived from an EMBL/GenBank/DDBJ whole genome shotgun (WGS) entry which is preliminary data.</text>
</comment>
<keyword evidence="4" id="KW-1185">Reference proteome</keyword>
<protein>
    <submittedName>
        <fullName evidence="3">Tryptophan 7-halogenase</fullName>
    </submittedName>
</protein>
<gene>
    <name evidence="3" type="ORF">GCM10022226_43780</name>
</gene>
<name>A0ABP7IH95_9ACTN</name>
<feature type="domain" description="FAD-binding" evidence="2">
    <location>
        <begin position="2"/>
        <end position="319"/>
    </location>
</feature>
<accession>A0ABP7IH95</accession>
<comment type="similarity">
    <text evidence="1">Belongs to the flavin-dependent halogenase family. Bacterial tryptophan halogenase subfamily.</text>
</comment>
<dbReference type="Pfam" id="PF01494">
    <property type="entry name" value="FAD_binding_3"/>
    <property type="match status" value="1"/>
</dbReference>
<evidence type="ECO:0000313" key="4">
    <source>
        <dbReference type="Proteomes" id="UP001500888"/>
    </source>
</evidence>
<organism evidence="3 4">
    <name type="scientific">Sphaerisporangium flaviroseum</name>
    <dbReference type="NCBI Taxonomy" id="509199"/>
    <lineage>
        <taxon>Bacteria</taxon>
        <taxon>Bacillati</taxon>
        <taxon>Actinomycetota</taxon>
        <taxon>Actinomycetes</taxon>
        <taxon>Streptosporangiales</taxon>
        <taxon>Streptosporangiaceae</taxon>
        <taxon>Sphaerisporangium</taxon>
    </lineage>
</organism>
<dbReference type="Gene3D" id="3.30.9.100">
    <property type="match status" value="1"/>
</dbReference>
<dbReference type="InterPro" id="IPR036188">
    <property type="entry name" value="FAD/NAD-bd_sf"/>
</dbReference>
<dbReference type="Gene3D" id="3.50.50.60">
    <property type="entry name" value="FAD/NAD(P)-binding domain"/>
    <property type="match status" value="1"/>
</dbReference>
<proteinExistence type="inferred from homology"/>
<sequence>MIGAGPAGCAVAIALRSAGVAVTLVGQGRQGRIRMGESLPAEARPMLGRLGIGEEFAFAGHVPSPGIASAWATANLAFRDAFTAPLGGGWLIDRDRFDAGLVQAARSAGATVIEGPRVTAVRREAGGWRLSIGSLRRRGATPPPQGRDELGARFVVDATGRGGVLARRHGAPRHADRLMCAFAVLPRLPRPLVARRAVIESAEHGWWYGADIGEERTVAGLFSDPDVIRRTSATGPRGWHDLLRRTLHVSGLFGRLDPPSDVRTVPAASHCLTRLYGEGWAAAGDAASAFDPLTSAGVYTALRSGADVAAGVREALDGRYDALAVHQRRTQARYTSYLLRRRDYYGMEARWPGAPFWLRRAGPLFEPGAAG</sequence>
<dbReference type="Proteomes" id="UP001500888">
    <property type="component" value="Unassembled WGS sequence"/>
</dbReference>
<dbReference type="InterPro" id="IPR002938">
    <property type="entry name" value="FAD-bd"/>
</dbReference>
<dbReference type="EMBL" id="BAAAZR010000010">
    <property type="protein sequence ID" value="GAA3818482.1"/>
    <property type="molecule type" value="Genomic_DNA"/>
</dbReference>
<dbReference type="InterPro" id="IPR050816">
    <property type="entry name" value="Flavin-dep_Halogenase_NPB"/>
</dbReference>
<evidence type="ECO:0000313" key="3">
    <source>
        <dbReference type="EMBL" id="GAA3818482.1"/>
    </source>
</evidence>
<dbReference type="PANTHER" id="PTHR43747:SF1">
    <property type="entry name" value="SLR1998 PROTEIN"/>
    <property type="match status" value="1"/>
</dbReference>
<evidence type="ECO:0000259" key="2">
    <source>
        <dbReference type="Pfam" id="PF01494"/>
    </source>
</evidence>
<reference evidence="4" key="1">
    <citation type="journal article" date="2019" name="Int. J. Syst. Evol. Microbiol.">
        <title>The Global Catalogue of Microorganisms (GCM) 10K type strain sequencing project: providing services to taxonomists for standard genome sequencing and annotation.</title>
        <authorList>
            <consortium name="The Broad Institute Genomics Platform"/>
            <consortium name="The Broad Institute Genome Sequencing Center for Infectious Disease"/>
            <person name="Wu L."/>
            <person name="Ma J."/>
        </authorList>
    </citation>
    <scope>NUCLEOTIDE SEQUENCE [LARGE SCALE GENOMIC DNA]</scope>
    <source>
        <strain evidence="4">JCM 16908</strain>
    </source>
</reference>
<evidence type="ECO:0000256" key="1">
    <source>
        <dbReference type="ARBA" id="ARBA00038396"/>
    </source>
</evidence>
<dbReference type="PANTHER" id="PTHR43747">
    <property type="entry name" value="FAD-BINDING PROTEIN"/>
    <property type="match status" value="1"/>
</dbReference>